<comment type="caution">
    <text evidence="2">The sequence shown here is derived from an EMBL/GenBank/DDBJ whole genome shotgun (WGS) entry which is preliminary data.</text>
</comment>
<feature type="compositionally biased region" description="Polar residues" evidence="1">
    <location>
        <begin position="12"/>
        <end position="26"/>
    </location>
</feature>
<gene>
    <name evidence="2" type="ORF">ACJ73_06384</name>
</gene>
<evidence type="ECO:0000256" key="1">
    <source>
        <dbReference type="SAM" id="MobiDB-lite"/>
    </source>
</evidence>
<organism evidence="2 3">
    <name type="scientific">Blastomyces percursus</name>
    <dbReference type="NCBI Taxonomy" id="1658174"/>
    <lineage>
        <taxon>Eukaryota</taxon>
        <taxon>Fungi</taxon>
        <taxon>Dikarya</taxon>
        <taxon>Ascomycota</taxon>
        <taxon>Pezizomycotina</taxon>
        <taxon>Eurotiomycetes</taxon>
        <taxon>Eurotiomycetidae</taxon>
        <taxon>Onygenales</taxon>
        <taxon>Ajellomycetaceae</taxon>
        <taxon>Blastomyces</taxon>
    </lineage>
</organism>
<feature type="region of interest" description="Disordered" evidence="1">
    <location>
        <begin position="1"/>
        <end position="49"/>
    </location>
</feature>
<proteinExistence type="predicted"/>
<evidence type="ECO:0000313" key="2">
    <source>
        <dbReference type="EMBL" id="OJD22275.1"/>
    </source>
</evidence>
<sequence length="249" mass="27760">KEFGMPDLPGAHNTSSIRKSQPTARLQDSKSQEHEHGGGNQGKKASTPVLIQDRPYCSQECLLGLRDRRTLDQSCPNFPDHHQKPSLVISWQMSADSSLLTGVTMPIAVHSTRKAATAPLRMNTKYMMSYATFKADMFLYALVLSSSSQGSLTTMMEEDTLTCSCLAGRGYPLQNAQASGVHKYPTWSNSRSRQVIGEEFFMGMLNRGISMERFHSTSDDSRFWTGFDERSIGCHINKHKEKKASGRES</sequence>
<dbReference type="EMBL" id="LGTZ01001115">
    <property type="protein sequence ID" value="OJD22275.1"/>
    <property type="molecule type" value="Genomic_DNA"/>
</dbReference>
<feature type="compositionally biased region" description="Basic and acidic residues" evidence="1">
    <location>
        <begin position="27"/>
        <end position="37"/>
    </location>
</feature>
<reference evidence="2 3" key="1">
    <citation type="submission" date="2015-08" db="EMBL/GenBank/DDBJ databases">
        <title>Emmonsia species relationships and genome sequence.</title>
        <authorList>
            <person name="Cuomo C.A."/>
            <person name="Schwartz I.S."/>
            <person name="Kenyon C."/>
            <person name="De Hoog G.S."/>
            <person name="Govender N.P."/>
            <person name="Botha A."/>
            <person name="Moreno L."/>
            <person name="De Vries M."/>
            <person name="Munoz J.F."/>
            <person name="Stielow J.B."/>
        </authorList>
    </citation>
    <scope>NUCLEOTIDE SEQUENCE [LARGE SCALE GENOMIC DNA]</scope>
    <source>
        <strain evidence="2 3">EI222</strain>
    </source>
</reference>
<dbReference type="AlphaFoldDB" id="A0A1J9QQ03"/>
<dbReference type="VEuPathDB" id="FungiDB:ACJ73_06384"/>
<dbReference type="OrthoDB" id="10644350at2759"/>
<keyword evidence="3" id="KW-1185">Reference proteome</keyword>
<accession>A0A1J9QQ03</accession>
<feature type="non-terminal residue" evidence="2">
    <location>
        <position position="1"/>
    </location>
</feature>
<evidence type="ECO:0000313" key="3">
    <source>
        <dbReference type="Proteomes" id="UP000242791"/>
    </source>
</evidence>
<name>A0A1J9QQ03_9EURO</name>
<dbReference type="Proteomes" id="UP000242791">
    <property type="component" value="Unassembled WGS sequence"/>
</dbReference>
<protein>
    <submittedName>
        <fullName evidence="2">Uncharacterized protein</fullName>
    </submittedName>
</protein>